<feature type="coiled-coil region" evidence="1">
    <location>
        <begin position="172"/>
        <end position="206"/>
    </location>
</feature>
<sequence>MNLKLESFGLFKNKSFPLKTVTIFYGPNETGKTTLFDALVSALIRIKGNSPYVRKLRDRYGEVRKAELAKTLLDISPGKFLNSYAIREGKVTLDEDSKESAELLNSIQKSLFDSGYNIRNLIETCQNRFSTKKNVNAGKELHKAKESYEEKLTSWEQAEEERIRTLAMWTDLPAKEKEKKELANSLKQKEESILLLKKQAEDLQAKQKHKNTAQLLQSVLTWESKRVSVEEMKKWISSDKDKAVIRIDEEIKNLKLIKKENLRKSQDITAGLSALQKEIGDQTLQKNRLSNHDGIAFDIQKKIGSVDFENAPKIQKIEWKMHILLTGIILLTIGIGVSFITYLKSLSSLFYVFAGLLSFAGLTLVVNFSRKLTLEVDSSKLEKEFQALAEELTLRTDGTIRPLISSKEGIRDALSKFKESLATASRNLEQTNERFQQSQEQLARLRSEETKIGNELVTKENEYLEILTYFGVKDLPEFQEKLSNAKADEQSFQHLQAQIQTALIDYQLKDASALKVKLKDELETFEQNLVPSDFSSEEKSLLKNLMFQIESETKDYHKLKDIYFAKESELSGIVGGSQVKIKDILEKCDRLRKEKEDAQVLLIQIEKNFAAYKVLADIFSEMETGSESQILTLVHSLSKRWNEILPEENIKKIEWNELSEIPKVFDKTNVMRDVDLLSTGTKELFYFSLRLEYALRMSAEDNINWLLLDEPFRHMDPARMNSAVCYTLDFLKKEKWQGVFFTFDTILKDEIEQNAKEMDLDCILHSLG</sequence>
<gene>
    <name evidence="4" type="ORF">EHQ58_03345</name>
</gene>
<evidence type="ECO:0000259" key="3">
    <source>
        <dbReference type="Pfam" id="PF13514"/>
    </source>
</evidence>
<evidence type="ECO:0000313" key="5">
    <source>
        <dbReference type="Proteomes" id="UP000297693"/>
    </source>
</evidence>
<evidence type="ECO:0000256" key="1">
    <source>
        <dbReference type="SAM" id="Coils"/>
    </source>
</evidence>
<keyword evidence="2" id="KW-0472">Membrane</keyword>
<dbReference type="EMBL" id="RQGD01000010">
    <property type="protein sequence ID" value="TGL62251.1"/>
    <property type="molecule type" value="Genomic_DNA"/>
</dbReference>
<comment type="caution">
    <text evidence="4">The sequence shown here is derived from an EMBL/GenBank/DDBJ whole genome shotgun (WGS) entry which is preliminary data.</text>
</comment>
<feature type="transmembrane region" description="Helical" evidence="2">
    <location>
        <begin position="349"/>
        <end position="368"/>
    </location>
</feature>
<keyword evidence="2" id="KW-1133">Transmembrane helix</keyword>
<dbReference type="SUPFAM" id="SSF52540">
    <property type="entry name" value="P-loop containing nucleoside triphosphate hydrolases"/>
    <property type="match status" value="2"/>
</dbReference>
<protein>
    <recommendedName>
        <fullName evidence="3">YhaN AAA domain-containing protein</fullName>
    </recommendedName>
</protein>
<dbReference type="Proteomes" id="UP000297693">
    <property type="component" value="Unassembled WGS sequence"/>
</dbReference>
<dbReference type="PANTHER" id="PTHR41259:SF1">
    <property type="entry name" value="DOUBLE-STRAND BREAK REPAIR RAD50 ATPASE, PUTATIVE-RELATED"/>
    <property type="match status" value="1"/>
</dbReference>
<dbReference type="Pfam" id="PF13514">
    <property type="entry name" value="AAA_27"/>
    <property type="match status" value="1"/>
</dbReference>
<proteinExistence type="predicted"/>
<evidence type="ECO:0000256" key="2">
    <source>
        <dbReference type="SAM" id="Phobius"/>
    </source>
</evidence>
<keyword evidence="5" id="KW-1185">Reference proteome</keyword>
<feature type="domain" description="YhaN AAA" evidence="3">
    <location>
        <begin position="2"/>
        <end position="52"/>
    </location>
</feature>
<feature type="coiled-coil region" evidence="1">
    <location>
        <begin position="581"/>
        <end position="608"/>
    </location>
</feature>
<reference evidence="4" key="1">
    <citation type="journal article" date="2019" name="PLoS Negl. Trop. Dis.">
        <title>Revisiting the worldwide diversity of Leptospira species in the environment.</title>
        <authorList>
            <person name="Vincent A.T."/>
            <person name="Schiettekatte O."/>
            <person name="Bourhy P."/>
            <person name="Veyrier F.J."/>
            <person name="Picardeau M."/>
        </authorList>
    </citation>
    <scope>NUCLEOTIDE SEQUENCE [LARGE SCALE GENOMIC DNA]</scope>
    <source>
        <strain evidence="4">201702476</strain>
    </source>
</reference>
<dbReference type="Gene3D" id="3.40.50.300">
    <property type="entry name" value="P-loop containing nucleotide triphosphate hydrolases"/>
    <property type="match status" value="2"/>
</dbReference>
<name>A0A4V3JRY6_9LEPT</name>
<accession>A0A4V3JRY6</accession>
<dbReference type="InterPro" id="IPR027417">
    <property type="entry name" value="P-loop_NTPase"/>
</dbReference>
<dbReference type="RefSeq" id="WP_135621978.1">
    <property type="nucleotide sequence ID" value="NZ_RQGD01000010.1"/>
</dbReference>
<keyword evidence="1" id="KW-0175">Coiled coil</keyword>
<dbReference type="OrthoDB" id="312458at2"/>
<dbReference type="InterPro" id="IPR038734">
    <property type="entry name" value="YhaN_AAA"/>
</dbReference>
<feature type="transmembrane region" description="Helical" evidence="2">
    <location>
        <begin position="323"/>
        <end position="343"/>
    </location>
</feature>
<feature type="coiled-coil region" evidence="1">
    <location>
        <begin position="414"/>
        <end position="448"/>
    </location>
</feature>
<keyword evidence="2" id="KW-0812">Transmembrane</keyword>
<dbReference type="PANTHER" id="PTHR41259">
    <property type="entry name" value="DOUBLE-STRAND BREAK REPAIR RAD50 ATPASE, PUTATIVE-RELATED"/>
    <property type="match status" value="1"/>
</dbReference>
<dbReference type="AlphaFoldDB" id="A0A4V3JRY6"/>
<evidence type="ECO:0000313" key="4">
    <source>
        <dbReference type="EMBL" id="TGL62251.1"/>
    </source>
</evidence>
<organism evidence="4 5">
    <name type="scientific">Leptospira ognonensis</name>
    <dbReference type="NCBI Taxonomy" id="2484945"/>
    <lineage>
        <taxon>Bacteria</taxon>
        <taxon>Pseudomonadati</taxon>
        <taxon>Spirochaetota</taxon>
        <taxon>Spirochaetia</taxon>
        <taxon>Leptospirales</taxon>
        <taxon>Leptospiraceae</taxon>
        <taxon>Leptospira</taxon>
    </lineage>
</organism>